<sequence>MNHLDLIKTVCLILLISNFNITITIEPYGPTATYGTHVEPYNICDREYAAGMRIAREELFSLEMPQPRGTIRSNVIPIAQRYMIMLKKHQDIEYKIKYFEDRVFENKTVAELGRPMQLYSKCLSDILGYNTALTYNIPTEESITNKLNQQILSGQPMRGQTRCDLFYQQEMERTLNYLKSKLDINLLKQAEQYMVMWKQYQDLKYNLQMIELNVLSIDIVARLRLPLLAYTRCQRSMLTKSYSFNINR</sequence>
<gene>
    <name evidence="1" type="ORF">BABL1_gene_466</name>
</gene>
<protein>
    <submittedName>
        <fullName evidence="1">Uncharacterized protein</fullName>
    </submittedName>
</protein>
<dbReference type="EMBL" id="HG793133">
    <property type="protein sequence ID" value="CDK30552.1"/>
    <property type="molecule type" value="Genomic_DNA"/>
</dbReference>
<accession>V6DG28</accession>
<dbReference type="Proteomes" id="UP000018769">
    <property type="component" value="Chromosome I"/>
</dbReference>
<name>V6DG28_9BACT</name>
<dbReference type="AlphaFoldDB" id="V6DG28"/>
<keyword evidence="2" id="KW-1185">Reference proteome</keyword>
<organism evidence="1 2">
    <name type="scientific">Candidatus Babela massiliensis</name>
    <dbReference type="NCBI Taxonomy" id="673862"/>
    <lineage>
        <taxon>Bacteria</taxon>
        <taxon>Candidatus Babelota</taxon>
        <taxon>Candidatus Babeliae</taxon>
        <taxon>Candidatus Babeliales</taxon>
        <taxon>Candidatus Babeliaceae</taxon>
        <taxon>Candidatus Babela</taxon>
    </lineage>
</organism>
<dbReference type="RefSeq" id="WP_023791858.1">
    <property type="nucleotide sequence ID" value="NC_023003.1"/>
</dbReference>
<evidence type="ECO:0000313" key="1">
    <source>
        <dbReference type="EMBL" id="CDK30552.1"/>
    </source>
</evidence>
<reference evidence="1 2" key="1">
    <citation type="journal article" date="2015" name="Biol. Direct">
        <title>Babela massiliensis, a representative of a widespread bacterial phylum with unusual adaptations to parasitism in amoebae.</title>
        <authorList>
            <person name="Pagnier I."/>
            <person name="Yutin N."/>
            <person name="Croce O."/>
            <person name="Makarova K.S."/>
            <person name="Wolf Y.I."/>
            <person name="Benamar S."/>
            <person name="Raoult D."/>
            <person name="Koonin E.V."/>
            <person name="La Scola B."/>
        </authorList>
    </citation>
    <scope>NUCLEOTIDE SEQUENCE [LARGE SCALE GENOMIC DNA]</scope>
    <source>
        <strain evidence="2">BABL1</strain>
    </source>
</reference>
<dbReference type="KEGG" id="dpb:BABL1_gene_466"/>
<evidence type="ECO:0000313" key="2">
    <source>
        <dbReference type="Proteomes" id="UP000018769"/>
    </source>
</evidence>
<dbReference type="HOGENOM" id="CLU_1118554_0_0_7"/>
<proteinExistence type="predicted"/>